<reference evidence="2" key="1">
    <citation type="submission" date="2022-06" db="EMBL/GenBank/DDBJ databases">
        <title>Alkalimarinus sp. nov., isolated from gut of a Alitta virens.</title>
        <authorList>
            <person name="Yang A.I."/>
            <person name="Shin N.-R."/>
        </authorList>
    </citation>
    <scope>NUCLEOTIDE SEQUENCE</scope>
    <source>
        <strain evidence="2">A2M4</strain>
    </source>
</reference>
<name>A0ABY6N2P1_9ALTE</name>
<dbReference type="PANTHER" id="PTHR21248:SF12">
    <property type="entry name" value="CARDIOLIPIN SYNTHASE C"/>
    <property type="match status" value="1"/>
</dbReference>
<feature type="domain" description="PLD phosphodiesterase" evidence="1">
    <location>
        <begin position="152"/>
        <end position="179"/>
    </location>
</feature>
<gene>
    <name evidence="2" type="ORF">NKI27_01030</name>
</gene>
<dbReference type="CDD" id="cd09111">
    <property type="entry name" value="PLDc_ymdC_like_1"/>
    <property type="match status" value="1"/>
</dbReference>
<dbReference type="PANTHER" id="PTHR21248">
    <property type="entry name" value="CARDIOLIPIN SYNTHASE"/>
    <property type="match status" value="1"/>
</dbReference>
<feature type="domain" description="PLD phosphodiesterase" evidence="1">
    <location>
        <begin position="394"/>
        <end position="421"/>
    </location>
</feature>
<dbReference type="Gene3D" id="3.30.870.10">
    <property type="entry name" value="Endonuclease Chain A"/>
    <property type="match status" value="2"/>
</dbReference>
<dbReference type="InterPro" id="IPR025202">
    <property type="entry name" value="PLD-like_dom"/>
</dbReference>
<dbReference type="RefSeq" id="WP_265047844.1">
    <property type="nucleotide sequence ID" value="NZ_CP100390.1"/>
</dbReference>
<protein>
    <submittedName>
        <fullName evidence="2">Phospholipase D family protein</fullName>
    </submittedName>
</protein>
<evidence type="ECO:0000313" key="3">
    <source>
        <dbReference type="Proteomes" id="UP001163739"/>
    </source>
</evidence>
<dbReference type="Pfam" id="PF13091">
    <property type="entry name" value="PLDc_2"/>
    <property type="match status" value="2"/>
</dbReference>
<accession>A0ABY6N2P1</accession>
<dbReference type="EMBL" id="CP100390">
    <property type="protein sequence ID" value="UZE96359.1"/>
    <property type="molecule type" value="Genomic_DNA"/>
</dbReference>
<organism evidence="2 3">
    <name type="scientific">Alkalimarinus alittae</name>
    <dbReference type="NCBI Taxonomy" id="2961619"/>
    <lineage>
        <taxon>Bacteria</taxon>
        <taxon>Pseudomonadati</taxon>
        <taxon>Pseudomonadota</taxon>
        <taxon>Gammaproteobacteria</taxon>
        <taxon>Alteromonadales</taxon>
        <taxon>Alteromonadaceae</taxon>
        <taxon>Alkalimarinus</taxon>
    </lineage>
</organism>
<dbReference type="InterPro" id="IPR001736">
    <property type="entry name" value="PLipase_D/transphosphatidylase"/>
</dbReference>
<proteinExistence type="predicted"/>
<keyword evidence="3" id="KW-1185">Reference proteome</keyword>
<dbReference type="CDD" id="cd09113">
    <property type="entry name" value="PLDc_ymdC_like_2"/>
    <property type="match status" value="1"/>
</dbReference>
<sequence>MMLTLSSCASLPNDNSRIESYALKHTADTQLGKSLAHLFSQHPSLSGFNMLSLGQDALAARIALIQDAQRSLDLQYYIWHDDLTGRLLHNRLLDAADRGVRVRLLLDDLDTEGKEETLFALDAHPNIEIRLYNPFIYRKTRAMDFIVRPFRVNHRMHNKALIADNQAVILGGRNIGDEYFSVTKEVAFDDLDVLAAGGVAKDVSASFDRYWNSPLVLSLAAFSPDDQNKEKDLQALRLRSAKYFKEAQQSKFAESLRNTQILQYGSVNELPITWSPWVFIGDDPDKPDANNLALDSYLAPNLKRAFDLATNDLIIISPYFVPGDAIKEYLIDKVSSGVRVRILTNSLAATDVAVVYAGYMDYRKDLIKGGVELYEFRATQTAEDKEKYGWVGSSQSSLHAKSFVFDKEAIFVGSFNLDPRSISLNTEQGVYFESPEFSQSFSQMFDRQILKVAYRLKLNDGDLVWETLKNEEIIRFDKEPDTSWWKRFSTRMMSFIVPESML</sequence>
<evidence type="ECO:0000259" key="1">
    <source>
        <dbReference type="PROSITE" id="PS50035"/>
    </source>
</evidence>
<evidence type="ECO:0000313" key="2">
    <source>
        <dbReference type="EMBL" id="UZE96359.1"/>
    </source>
</evidence>
<dbReference type="SMART" id="SM00155">
    <property type="entry name" value="PLDc"/>
    <property type="match status" value="2"/>
</dbReference>
<dbReference type="PROSITE" id="PS50035">
    <property type="entry name" value="PLD"/>
    <property type="match status" value="2"/>
</dbReference>
<dbReference type="SUPFAM" id="SSF56024">
    <property type="entry name" value="Phospholipase D/nuclease"/>
    <property type="match status" value="2"/>
</dbReference>
<dbReference type="Proteomes" id="UP001163739">
    <property type="component" value="Chromosome"/>
</dbReference>